<accession>A0ABQ5GNM3</accession>
<name>A0ABQ5GNM3_9ASTR</name>
<evidence type="ECO:0000256" key="1">
    <source>
        <dbReference type="SAM" id="MobiDB-lite"/>
    </source>
</evidence>
<evidence type="ECO:0000313" key="2">
    <source>
        <dbReference type="EMBL" id="GJT76492.1"/>
    </source>
</evidence>
<comment type="caution">
    <text evidence="2">The sequence shown here is derived from an EMBL/GenBank/DDBJ whole genome shotgun (WGS) entry which is preliminary data.</text>
</comment>
<reference evidence="2" key="2">
    <citation type="submission" date="2022-01" db="EMBL/GenBank/DDBJ databases">
        <authorList>
            <person name="Yamashiro T."/>
            <person name="Shiraishi A."/>
            <person name="Satake H."/>
            <person name="Nakayama K."/>
        </authorList>
    </citation>
    <scope>NUCLEOTIDE SEQUENCE</scope>
</reference>
<dbReference type="PANTHER" id="PTHR33067:SF15">
    <property type="entry name" value="RNA-DIRECTED DNA POLYMERASE"/>
    <property type="match status" value="1"/>
</dbReference>
<keyword evidence="3" id="KW-1185">Reference proteome</keyword>
<evidence type="ECO:0000313" key="3">
    <source>
        <dbReference type="Proteomes" id="UP001151760"/>
    </source>
</evidence>
<protein>
    <submittedName>
        <fullName evidence="2">MAK10-like protein</fullName>
    </submittedName>
</protein>
<proteinExistence type="predicted"/>
<reference evidence="2" key="1">
    <citation type="journal article" date="2022" name="Int. J. Mol. Sci.">
        <title>Draft Genome of Tanacetum Coccineum: Genomic Comparison of Closely Related Tanacetum-Family Plants.</title>
        <authorList>
            <person name="Yamashiro T."/>
            <person name="Shiraishi A."/>
            <person name="Nakayama K."/>
            <person name="Satake H."/>
        </authorList>
    </citation>
    <scope>NUCLEOTIDE SEQUENCE</scope>
</reference>
<dbReference type="PANTHER" id="PTHR33067">
    <property type="entry name" value="RNA-DIRECTED DNA POLYMERASE-RELATED"/>
    <property type="match status" value="1"/>
</dbReference>
<sequence length="190" mass="21582">MGIKPQQLEEPEPTLEDEFQDFILLTDSRSPTQRSIYKHYNWINKYEKHITEANNGSAFQNIGLLEETGHIFELADGTKSYPIGIVKDIEVHIGKLKLLNDFYVIDMKKDPKTPLLVRRGFLATANVVIDYSMAKIAVGEGITRSVFRVKGVDLGEEEAPYWTTLGKRESYKPRPSSNGVGARTPYYARK</sequence>
<dbReference type="InterPro" id="IPR021109">
    <property type="entry name" value="Peptidase_aspartic_dom_sf"/>
</dbReference>
<feature type="region of interest" description="Disordered" evidence="1">
    <location>
        <begin position="168"/>
        <end position="190"/>
    </location>
</feature>
<dbReference type="Proteomes" id="UP001151760">
    <property type="component" value="Unassembled WGS sequence"/>
</dbReference>
<dbReference type="EMBL" id="BQNB010018629">
    <property type="protein sequence ID" value="GJT76492.1"/>
    <property type="molecule type" value="Genomic_DNA"/>
</dbReference>
<dbReference type="Gene3D" id="2.40.70.10">
    <property type="entry name" value="Acid Proteases"/>
    <property type="match status" value="1"/>
</dbReference>
<gene>
    <name evidence="2" type="ORF">Tco_1043217</name>
</gene>
<organism evidence="2 3">
    <name type="scientific">Tanacetum coccineum</name>
    <dbReference type="NCBI Taxonomy" id="301880"/>
    <lineage>
        <taxon>Eukaryota</taxon>
        <taxon>Viridiplantae</taxon>
        <taxon>Streptophyta</taxon>
        <taxon>Embryophyta</taxon>
        <taxon>Tracheophyta</taxon>
        <taxon>Spermatophyta</taxon>
        <taxon>Magnoliopsida</taxon>
        <taxon>eudicotyledons</taxon>
        <taxon>Gunneridae</taxon>
        <taxon>Pentapetalae</taxon>
        <taxon>asterids</taxon>
        <taxon>campanulids</taxon>
        <taxon>Asterales</taxon>
        <taxon>Asteraceae</taxon>
        <taxon>Asteroideae</taxon>
        <taxon>Anthemideae</taxon>
        <taxon>Anthemidinae</taxon>
        <taxon>Tanacetum</taxon>
    </lineage>
</organism>